<dbReference type="PRINTS" id="PR00455">
    <property type="entry name" value="HTHTETR"/>
</dbReference>
<comment type="caution">
    <text evidence="5">The sequence shown here is derived from an EMBL/GenBank/DDBJ whole genome shotgun (WGS) entry which is preliminary data.</text>
</comment>
<dbReference type="GO" id="GO:0003700">
    <property type="term" value="F:DNA-binding transcription factor activity"/>
    <property type="evidence" value="ECO:0007669"/>
    <property type="project" value="TreeGrafter"/>
</dbReference>
<dbReference type="InterPro" id="IPR050109">
    <property type="entry name" value="HTH-type_TetR-like_transc_reg"/>
</dbReference>
<evidence type="ECO:0000256" key="3">
    <source>
        <dbReference type="SAM" id="MobiDB-lite"/>
    </source>
</evidence>
<evidence type="ECO:0000256" key="2">
    <source>
        <dbReference type="PROSITE-ProRule" id="PRU00335"/>
    </source>
</evidence>
<proteinExistence type="predicted"/>
<evidence type="ECO:0000313" key="6">
    <source>
        <dbReference type="Proteomes" id="UP000008366"/>
    </source>
</evidence>
<dbReference type="SUPFAM" id="SSF46689">
    <property type="entry name" value="Homeodomain-like"/>
    <property type="match status" value="1"/>
</dbReference>
<feature type="domain" description="HTH tetR-type" evidence="4">
    <location>
        <begin position="10"/>
        <end position="70"/>
    </location>
</feature>
<dbReference type="Gene3D" id="1.10.357.10">
    <property type="entry name" value="Tetracycline Repressor, domain 2"/>
    <property type="match status" value="1"/>
</dbReference>
<dbReference type="RefSeq" id="WP_006591634.1">
    <property type="nucleotide sequence ID" value="NZ_BAHD01000016.1"/>
</dbReference>
<dbReference type="InterPro" id="IPR001647">
    <property type="entry name" value="HTH_TetR"/>
</dbReference>
<feature type="compositionally biased region" description="Polar residues" evidence="3">
    <location>
        <begin position="229"/>
        <end position="243"/>
    </location>
</feature>
<dbReference type="InterPro" id="IPR009057">
    <property type="entry name" value="Homeodomain-like_sf"/>
</dbReference>
<dbReference type="PANTHER" id="PTHR30055:SF241">
    <property type="entry name" value="TRANSCRIPTIONAL REGULATORY PROTEIN"/>
    <property type="match status" value="1"/>
</dbReference>
<dbReference type="PANTHER" id="PTHR30055">
    <property type="entry name" value="HTH-TYPE TRANSCRIPTIONAL REGULATOR RUTR"/>
    <property type="match status" value="1"/>
</dbReference>
<dbReference type="EMBL" id="BAHD01000016">
    <property type="protein sequence ID" value="GAB95102.1"/>
    <property type="molecule type" value="Genomic_DNA"/>
</dbReference>
<feature type="region of interest" description="Disordered" evidence="3">
    <location>
        <begin position="206"/>
        <end position="243"/>
    </location>
</feature>
<gene>
    <name evidence="5" type="ORF">KILIM_016_00420</name>
</gene>
<accession>K6WSL5</accession>
<keyword evidence="1 2" id="KW-0238">DNA-binding</keyword>
<name>K6WSL5_9MICO</name>
<protein>
    <submittedName>
        <fullName evidence="5">Putative TetR family transcriptional regulator</fullName>
    </submittedName>
</protein>
<dbReference type="Proteomes" id="UP000008366">
    <property type="component" value="Unassembled WGS sequence"/>
</dbReference>
<dbReference type="PROSITE" id="PS50977">
    <property type="entry name" value="HTH_TETR_2"/>
    <property type="match status" value="1"/>
</dbReference>
<evidence type="ECO:0000259" key="4">
    <source>
        <dbReference type="PROSITE" id="PS50977"/>
    </source>
</evidence>
<feature type="DNA-binding region" description="H-T-H motif" evidence="2">
    <location>
        <begin position="33"/>
        <end position="52"/>
    </location>
</feature>
<dbReference type="STRING" id="1184609.KILIM_016_00420"/>
<sequence length="243" mass="26292">MAQQLSARRRATRERLLTAATIVFVERGVVAATVEEICEAAGFTRGAFYSNFADKDELIEELLAREHADVLTSLAALTESELPHLSPDGSGQVDLTHLVHRFLTARLIGRSHYLLHTELTLAAARDPEGQQPFRQASARATEKTTEAITESLRRAGLEPILNPADLIEVLYGLFERSNARALIDGDPDADALARRALPVVLGALTRPLSSGSLTPGLDPPPEPAHEPTSKPTNKPTNEPTAAR</sequence>
<reference evidence="5 6" key="1">
    <citation type="submission" date="2012-08" db="EMBL/GenBank/DDBJ databases">
        <title>Whole genome shotgun sequence of Kineosphaera limosa NBRC 100340.</title>
        <authorList>
            <person name="Yoshida I."/>
            <person name="Isaki S."/>
            <person name="Hosoyama A."/>
            <person name="Tsuchikane K."/>
            <person name="Katsumata H."/>
            <person name="Ando Y."/>
            <person name="Ohji S."/>
            <person name="Hamada M."/>
            <person name="Tamura T."/>
            <person name="Yamazoe A."/>
            <person name="Yamazaki S."/>
            <person name="Fujita N."/>
        </authorList>
    </citation>
    <scope>NUCLEOTIDE SEQUENCE [LARGE SCALE GENOMIC DNA]</scope>
    <source>
        <strain evidence="5 6">NBRC 100340</strain>
    </source>
</reference>
<evidence type="ECO:0000256" key="1">
    <source>
        <dbReference type="ARBA" id="ARBA00023125"/>
    </source>
</evidence>
<dbReference type="Pfam" id="PF00440">
    <property type="entry name" value="TetR_N"/>
    <property type="match status" value="1"/>
</dbReference>
<organism evidence="5 6">
    <name type="scientific">Kineosphaera limosa NBRC 100340</name>
    <dbReference type="NCBI Taxonomy" id="1184609"/>
    <lineage>
        <taxon>Bacteria</taxon>
        <taxon>Bacillati</taxon>
        <taxon>Actinomycetota</taxon>
        <taxon>Actinomycetes</taxon>
        <taxon>Micrococcales</taxon>
        <taxon>Dermatophilaceae</taxon>
        <taxon>Kineosphaera</taxon>
    </lineage>
</organism>
<dbReference type="AlphaFoldDB" id="K6WSL5"/>
<evidence type="ECO:0000313" key="5">
    <source>
        <dbReference type="EMBL" id="GAB95102.1"/>
    </source>
</evidence>
<dbReference type="GO" id="GO:0000976">
    <property type="term" value="F:transcription cis-regulatory region binding"/>
    <property type="evidence" value="ECO:0007669"/>
    <property type="project" value="TreeGrafter"/>
</dbReference>
<keyword evidence="6" id="KW-1185">Reference proteome</keyword>
<dbReference type="eggNOG" id="COG1309">
    <property type="taxonomic scope" value="Bacteria"/>
</dbReference>